<evidence type="ECO:0000256" key="2">
    <source>
        <dbReference type="ARBA" id="ARBA00023125"/>
    </source>
</evidence>
<sequence>MVKRVSLWNAGCPVARALDVIGDWWSLLIIRDAFDGGRRFSDFQSGLGIAKGVLSTRLRNLVEREIMETAPASDGSAYKEYVLTEKGQGLFLVIVALRQWGEDHFYSSGEPKSSLVETKTGMPVPRLSLNGSDRQPLDWNNTHVKKCGNESV</sequence>
<dbReference type="EMBL" id="JBBYXI010000002">
    <property type="protein sequence ID" value="MEN3930862.1"/>
    <property type="molecule type" value="Genomic_DNA"/>
</dbReference>
<dbReference type="Pfam" id="PF01638">
    <property type="entry name" value="HxlR"/>
    <property type="match status" value="1"/>
</dbReference>
<keyword evidence="6" id="KW-1185">Reference proteome</keyword>
<accession>A0ABV0BM20</accession>
<keyword evidence="1" id="KW-0805">Transcription regulation</keyword>
<dbReference type="Gene3D" id="1.10.10.10">
    <property type="entry name" value="Winged helix-like DNA-binding domain superfamily/Winged helix DNA-binding domain"/>
    <property type="match status" value="1"/>
</dbReference>
<evidence type="ECO:0000313" key="5">
    <source>
        <dbReference type="EMBL" id="MEN3930862.1"/>
    </source>
</evidence>
<dbReference type="PANTHER" id="PTHR33204">
    <property type="entry name" value="TRANSCRIPTIONAL REGULATOR, MARR FAMILY"/>
    <property type="match status" value="1"/>
</dbReference>
<dbReference type="RefSeq" id="WP_346336886.1">
    <property type="nucleotide sequence ID" value="NZ_JBBYXI010000002.1"/>
</dbReference>
<evidence type="ECO:0000313" key="6">
    <source>
        <dbReference type="Proteomes" id="UP001418637"/>
    </source>
</evidence>
<dbReference type="InterPro" id="IPR036390">
    <property type="entry name" value="WH_DNA-bd_sf"/>
</dbReference>
<dbReference type="PANTHER" id="PTHR33204:SF18">
    <property type="entry name" value="TRANSCRIPTIONAL REGULATORY PROTEIN"/>
    <property type="match status" value="1"/>
</dbReference>
<protein>
    <submittedName>
        <fullName evidence="5">Helix-turn-helix domain-containing protein</fullName>
    </submittedName>
</protein>
<organism evidence="5 6">
    <name type="scientific">Hohaiivirga grylli</name>
    <dbReference type="NCBI Taxonomy" id="3133970"/>
    <lineage>
        <taxon>Bacteria</taxon>
        <taxon>Pseudomonadati</taxon>
        <taxon>Pseudomonadota</taxon>
        <taxon>Alphaproteobacteria</taxon>
        <taxon>Hyphomicrobiales</taxon>
        <taxon>Methylobacteriaceae</taxon>
        <taxon>Hohaiivirga</taxon>
    </lineage>
</organism>
<keyword evidence="3" id="KW-0804">Transcription</keyword>
<gene>
    <name evidence="5" type="ORF">WJT86_07285</name>
</gene>
<proteinExistence type="predicted"/>
<comment type="caution">
    <text evidence="5">The sequence shown here is derived from an EMBL/GenBank/DDBJ whole genome shotgun (WGS) entry which is preliminary data.</text>
</comment>
<reference evidence="5 6" key="1">
    <citation type="submission" date="2024-04" db="EMBL/GenBank/DDBJ databases">
        <title>A novel species isolated from cricket.</title>
        <authorList>
            <person name="Wang H.-C."/>
        </authorList>
    </citation>
    <scope>NUCLEOTIDE SEQUENCE [LARGE SCALE GENOMIC DNA]</scope>
    <source>
        <strain evidence="5 6">WL0021</strain>
    </source>
</reference>
<dbReference type="SUPFAM" id="SSF46785">
    <property type="entry name" value="Winged helix' DNA-binding domain"/>
    <property type="match status" value="1"/>
</dbReference>
<dbReference type="InterPro" id="IPR002577">
    <property type="entry name" value="HTH_HxlR"/>
</dbReference>
<keyword evidence="2" id="KW-0238">DNA-binding</keyword>
<evidence type="ECO:0000256" key="1">
    <source>
        <dbReference type="ARBA" id="ARBA00023015"/>
    </source>
</evidence>
<dbReference type="Proteomes" id="UP001418637">
    <property type="component" value="Unassembled WGS sequence"/>
</dbReference>
<evidence type="ECO:0000256" key="3">
    <source>
        <dbReference type="ARBA" id="ARBA00023163"/>
    </source>
</evidence>
<dbReference type="PROSITE" id="PS51118">
    <property type="entry name" value="HTH_HXLR"/>
    <property type="match status" value="1"/>
</dbReference>
<feature type="domain" description="HTH hxlR-type" evidence="4">
    <location>
        <begin position="12"/>
        <end position="109"/>
    </location>
</feature>
<name>A0ABV0BM20_9HYPH</name>
<dbReference type="InterPro" id="IPR036388">
    <property type="entry name" value="WH-like_DNA-bd_sf"/>
</dbReference>
<evidence type="ECO:0000259" key="4">
    <source>
        <dbReference type="PROSITE" id="PS51118"/>
    </source>
</evidence>